<proteinExistence type="predicted"/>
<organism evidence="1 2">
    <name type="scientific">Nitratidesulfovibrio vulgaris (strain DP4)</name>
    <name type="common">Desulfovibrio vulgaris</name>
    <dbReference type="NCBI Taxonomy" id="391774"/>
    <lineage>
        <taxon>Bacteria</taxon>
        <taxon>Pseudomonadati</taxon>
        <taxon>Thermodesulfobacteriota</taxon>
        <taxon>Desulfovibrionia</taxon>
        <taxon>Desulfovibrionales</taxon>
        <taxon>Desulfovibrionaceae</taxon>
        <taxon>Nitratidesulfovibrio</taxon>
    </lineage>
</organism>
<gene>
    <name evidence="1" type="ordered locus">Dvul_2391</name>
</gene>
<dbReference type="HOGENOM" id="CLU_060090_0_0_7"/>
<dbReference type="KEGG" id="dvl:Dvul_2391"/>
<dbReference type="EMBL" id="CP000527">
    <property type="protein sequence ID" value="ABM29407.1"/>
    <property type="molecule type" value="Genomic_DNA"/>
</dbReference>
<evidence type="ECO:0000313" key="1">
    <source>
        <dbReference type="EMBL" id="ABM29407.1"/>
    </source>
</evidence>
<dbReference type="Proteomes" id="UP000009173">
    <property type="component" value="Chromosome"/>
</dbReference>
<reference evidence="2" key="1">
    <citation type="journal article" date="2009" name="Environ. Microbiol.">
        <title>Contribution of mobile genetic elements to Desulfovibrio vulgaris genome plasticity.</title>
        <authorList>
            <person name="Walker C.B."/>
            <person name="Stolyar S."/>
            <person name="Chivian D."/>
            <person name="Pinel N."/>
            <person name="Gabster J.A."/>
            <person name="Dehal P.S."/>
            <person name="He Z."/>
            <person name="Yang Z.K."/>
            <person name="Yen H.C."/>
            <person name="Zhou J."/>
            <person name="Wall J.D."/>
            <person name="Hazen T.C."/>
            <person name="Arkin A.P."/>
            <person name="Stahl D.A."/>
        </authorList>
    </citation>
    <scope>NUCLEOTIDE SEQUENCE [LARGE SCALE GENOMIC DNA]</scope>
    <source>
        <strain evidence="2">DP4</strain>
    </source>
</reference>
<dbReference type="RefSeq" id="WP_011792835.1">
    <property type="nucleotide sequence ID" value="NC_008751.1"/>
</dbReference>
<evidence type="ECO:0000313" key="2">
    <source>
        <dbReference type="Proteomes" id="UP000009173"/>
    </source>
</evidence>
<name>A0A0H3A9R6_NITV4</name>
<dbReference type="AlphaFoldDB" id="A0A0H3A9R6"/>
<sequence>MYEVDFVLPRRHRERFWPELLCATPSPRVVLDSPERIVGGVDAWIVQTWAILAQKHGQERVRLVERGEAGALCVFHYDHATLRNGVHLSYSVVVRADRPPVPLADTVIEQNPAVHENRRVRYIPHWPQPGLIPRNRSRGGKIERLAYVGSDMYLPAYMQTADFKDALAAMGVEFVHMLNGNWRDHSTVDVLVAARDVPACVLEVKPASKLVNAWMAGVPIILNEEPAYEALRESPADYLSAHDARTVLSAVNLLVSDPETYAAMVANGDKRKVDYSPENIASAWDDLLLDCSRRRRENGCVDKSRRMICYWLSKLYNRVWIVMRRWHD</sequence>
<accession>A0A0H3A9R6</accession>
<protein>
    <submittedName>
        <fullName evidence="1">Uncharacterized protein</fullName>
    </submittedName>
</protein>